<evidence type="ECO:0000313" key="1">
    <source>
        <dbReference type="EMBL" id="MPN13468.1"/>
    </source>
</evidence>
<evidence type="ECO:0008006" key="2">
    <source>
        <dbReference type="Google" id="ProtNLM"/>
    </source>
</evidence>
<gene>
    <name evidence="1" type="ORF">SDC9_160789</name>
</gene>
<sequence length="125" mass="14699">MEFQVTYLEKEKIIVSRLSEYYDWTVAEKMVPALSVLIKEKSCKHILLNFATANMKLSTINIYMTPDKLATEFLKYGVDIRQLRRAMVVAKDENDYRFLANVTVNQSQLLRIFHDEDSAINWLME</sequence>
<dbReference type="EMBL" id="VSSQ01059962">
    <property type="protein sequence ID" value="MPN13468.1"/>
    <property type="molecule type" value="Genomic_DNA"/>
</dbReference>
<protein>
    <recommendedName>
        <fullName evidence="2">STAS/SEC14 domain-containing protein</fullName>
    </recommendedName>
</protein>
<comment type="caution">
    <text evidence="1">The sequence shown here is derived from an EMBL/GenBank/DDBJ whole genome shotgun (WGS) entry which is preliminary data.</text>
</comment>
<name>A0A645FGF4_9ZZZZ</name>
<reference evidence="1" key="1">
    <citation type="submission" date="2019-08" db="EMBL/GenBank/DDBJ databases">
        <authorList>
            <person name="Kucharzyk K."/>
            <person name="Murdoch R.W."/>
            <person name="Higgins S."/>
            <person name="Loffler F."/>
        </authorList>
    </citation>
    <scope>NUCLEOTIDE SEQUENCE</scope>
</reference>
<dbReference type="AlphaFoldDB" id="A0A645FGF4"/>
<proteinExistence type="predicted"/>
<accession>A0A645FGF4</accession>
<organism evidence="1">
    <name type="scientific">bioreactor metagenome</name>
    <dbReference type="NCBI Taxonomy" id="1076179"/>
    <lineage>
        <taxon>unclassified sequences</taxon>
        <taxon>metagenomes</taxon>
        <taxon>ecological metagenomes</taxon>
    </lineage>
</organism>